<reference evidence="2 3" key="1">
    <citation type="submission" date="2017-02" db="EMBL/GenBank/DDBJ databases">
        <title>Bacillus pseudomycoides isolate FSL K6-0042.</title>
        <authorList>
            <person name="Kovac J."/>
        </authorList>
    </citation>
    <scope>NUCLEOTIDE SEQUENCE [LARGE SCALE GENOMIC DNA]</scope>
    <source>
        <strain evidence="2 3">FSL K6-0042</strain>
    </source>
</reference>
<evidence type="ECO:0000256" key="1">
    <source>
        <dbReference type="SAM" id="Phobius"/>
    </source>
</evidence>
<dbReference type="Pfam" id="PF13038">
    <property type="entry name" value="DUF3899"/>
    <property type="match status" value="1"/>
</dbReference>
<keyword evidence="1" id="KW-1133">Transmembrane helix</keyword>
<sequence>MNRLYLHTCILILLAIIVSSIGAFLFPAHFLLNFVNIMFYIALFFIILGGFLFLFQSGFFNITMYAFQKVFGTNKKVESLIEEEESAIDKKERIYKTYSFTWTYPICITGVLLGLISTVISFTILM</sequence>
<organism evidence="2 3">
    <name type="scientific">Bacillus pseudomycoides</name>
    <dbReference type="NCBI Taxonomy" id="64104"/>
    <lineage>
        <taxon>Bacteria</taxon>
        <taxon>Bacillati</taxon>
        <taxon>Bacillota</taxon>
        <taxon>Bacilli</taxon>
        <taxon>Bacillales</taxon>
        <taxon>Bacillaceae</taxon>
        <taxon>Bacillus</taxon>
        <taxon>Bacillus cereus group</taxon>
    </lineage>
</organism>
<comment type="caution">
    <text evidence="2">The sequence shown here is derived from an EMBL/GenBank/DDBJ whole genome shotgun (WGS) entry which is preliminary data.</text>
</comment>
<dbReference type="EMBL" id="MWPX01000016">
    <property type="protein sequence ID" value="OUM48037.1"/>
    <property type="molecule type" value="Genomic_DNA"/>
</dbReference>
<name>A0A1Y3MC49_9BACI</name>
<accession>A0A1Y3MC49</accession>
<feature type="transmembrane region" description="Helical" evidence="1">
    <location>
        <begin position="100"/>
        <end position="125"/>
    </location>
</feature>
<dbReference type="InterPro" id="IPR025007">
    <property type="entry name" value="DUF3899"/>
</dbReference>
<evidence type="ECO:0000313" key="2">
    <source>
        <dbReference type="EMBL" id="OUM48037.1"/>
    </source>
</evidence>
<gene>
    <name evidence="2" type="ORF">BW425_15145</name>
</gene>
<keyword evidence="1" id="KW-0812">Transmembrane</keyword>
<keyword evidence="1" id="KW-0472">Membrane</keyword>
<evidence type="ECO:0000313" key="3">
    <source>
        <dbReference type="Proteomes" id="UP000195321"/>
    </source>
</evidence>
<dbReference type="Proteomes" id="UP000195321">
    <property type="component" value="Unassembled WGS sequence"/>
</dbReference>
<feature type="transmembrane region" description="Helical" evidence="1">
    <location>
        <begin position="37"/>
        <end position="55"/>
    </location>
</feature>
<protein>
    <submittedName>
        <fullName evidence="2">Transporter</fullName>
    </submittedName>
</protein>
<dbReference type="AlphaFoldDB" id="A0A1Y3MC49"/>
<proteinExistence type="predicted"/>
<feature type="transmembrane region" description="Helical" evidence="1">
    <location>
        <begin position="9"/>
        <end position="31"/>
    </location>
</feature>